<evidence type="ECO:0000259" key="6">
    <source>
        <dbReference type="Pfam" id="PF00135"/>
    </source>
</evidence>
<dbReference type="EC" id="3.1.1.-" evidence="4"/>
<evidence type="ECO:0000256" key="5">
    <source>
        <dbReference type="SAM" id="MobiDB-lite"/>
    </source>
</evidence>
<dbReference type="Proteomes" id="UP001519460">
    <property type="component" value="Unassembled WGS sequence"/>
</dbReference>
<evidence type="ECO:0000256" key="4">
    <source>
        <dbReference type="RuleBase" id="RU361235"/>
    </source>
</evidence>
<gene>
    <name evidence="7" type="ORF">BaRGS_00011947</name>
</gene>
<dbReference type="Gene3D" id="3.40.50.1820">
    <property type="entry name" value="alpha/beta hydrolase"/>
    <property type="match status" value="1"/>
</dbReference>
<dbReference type="InterPro" id="IPR002018">
    <property type="entry name" value="CarbesteraseB"/>
</dbReference>
<evidence type="ECO:0000256" key="1">
    <source>
        <dbReference type="ARBA" id="ARBA00005964"/>
    </source>
</evidence>
<dbReference type="PANTHER" id="PTHR43903">
    <property type="entry name" value="NEUROLIGIN"/>
    <property type="match status" value="1"/>
</dbReference>
<dbReference type="EMBL" id="JACVVK020000064">
    <property type="protein sequence ID" value="KAK7496738.1"/>
    <property type="molecule type" value="Genomic_DNA"/>
</dbReference>
<protein>
    <recommendedName>
        <fullName evidence="4">Carboxylic ester hydrolase</fullName>
        <ecNumber evidence="4">3.1.1.-</ecNumber>
    </recommendedName>
</protein>
<dbReference type="PROSITE" id="PS00122">
    <property type="entry name" value="CARBOXYLESTERASE_B_1"/>
    <property type="match status" value="1"/>
</dbReference>
<feature type="domain" description="Carboxylesterase type B" evidence="6">
    <location>
        <begin position="21"/>
        <end position="553"/>
    </location>
</feature>
<evidence type="ECO:0000313" key="8">
    <source>
        <dbReference type="Proteomes" id="UP001519460"/>
    </source>
</evidence>
<sequence>MELALLVFSVIIGLCQLSASAPVIPAPWGSVQGVDIEGQGGRRLSGYLGIPYALPPTGELRWMKPQPHPGPGEGKAFAADTLMPACPQELPGMGVYAGISEDCLTLNVYTPADSDPQTSSRPVMIFIHGGGFFMGDAPPYRPTKLVADGGVIVVTIQYRLGPLSFLSTGDDWLPGNLAFWDQNLAICWVKDNIRAFGGDPETMTLFGESAGSMSVGYQMISPHSKGLFQRVILQSNCPMPMSSFGVDEVKAFEGLAKTLDCVRDSREEALDCMRTHSAEEIISKTSAFTKATPEPQFQPRVDGEFLPREPLELVSDEKYVQEIGLADLDVLVGFNNMEGSVFLFTMLMSGTPLQALGTPQVFQGVLDHAVKTGNRGKVDDVVKLAVEFFYRMGDFGTDAPVPVDAVLNLYSDPLMLAPIVNWTRTLAAQEPRTGSRYMYLLDHAFDFNNYGPAPGSHHGDDLVLEWEFLVPEGGMNILTMMNKTHLTKEEEGLSDLFVDIVTTFAKTGNPSPAVKSVTGGDWPEFTSENEAYLALSQNPRVERNVYRDRSALWLQLVPQLAGASQDNQQAKSEAAKVKEEL</sequence>
<dbReference type="InterPro" id="IPR051093">
    <property type="entry name" value="Neuroligin/BSAL"/>
</dbReference>
<comment type="caution">
    <text evidence="7">The sequence shown here is derived from an EMBL/GenBank/DDBJ whole genome shotgun (WGS) entry which is preliminary data.</text>
</comment>
<evidence type="ECO:0000256" key="2">
    <source>
        <dbReference type="ARBA" id="ARBA00022729"/>
    </source>
</evidence>
<feature type="region of interest" description="Disordered" evidence="5">
    <location>
        <begin position="562"/>
        <end position="581"/>
    </location>
</feature>
<organism evidence="7 8">
    <name type="scientific">Batillaria attramentaria</name>
    <dbReference type="NCBI Taxonomy" id="370345"/>
    <lineage>
        <taxon>Eukaryota</taxon>
        <taxon>Metazoa</taxon>
        <taxon>Spiralia</taxon>
        <taxon>Lophotrochozoa</taxon>
        <taxon>Mollusca</taxon>
        <taxon>Gastropoda</taxon>
        <taxon>Caenogastropoda</taxon>
        <taxon>Sorbeoconcha</taxon>
        <taxon>Cerithioidea</taxon>
        <taxon>Batillariidae</taxon>
        <taxon>Batillaria</taxon>
    </lineage>
</organism>
<comment type="similarity">
    <text evidence="1 4">Belongs to the type-B carboxylesterase/lipase family.</text>
</comment>
<feature type="signal peptide" evidence="4">
    <location>
        <begin position="1"/>
        <end position="20"/>
    </location>
</feature>
<proteinExistence type="inferred from homology"/>
<accession>A0ABD0LBU8</accession>
<dbReference type="AlphaFoldDB" id="A0ABD0LBU8"/>
<name>A0ABD0LBU8_9CAEN</name>
<feature type="compositionally biased region" description="Polar residues" evidence="5">
    <location>
        <begin position="562"/>
        <end position="571"/>
    </location>
</feature>
<keyword evidence="3 4" id="KW-0378">Hydrolase</keyword>
<dbReference type="SUPFAM" id="SSF53474">
    <property type="entry name" value="alpha/beta-Hydrolases"/>
    <property type="match status" value="1"/>
</dbReference>
<evidence type="ECO:0000313" key="7">
    <source>
        <dbReference type="EMBL" id="KAK7496738.1"/>
    </source>
</evidence>
<keyword evidence="8" id="KW-1185">Reference proteome</keyword>
<dbReference type="GO" id="GO:0016787">
    <property type="term" value="F:hydrolase activity"/>
    <property type="evidence" value="ECO:0007669"/>
    <property type="project" value="UniProtKB-KW"/>
</dbReference>
<dbReference type="Pfam" id="PF00135">
    <property type="entry name" value="COesterase"/>
    <property type="match status" value="1"/>
</dbReference>
<dbReference type="InterPro" id="IPR019826">
    <property type="entry name" value="Carboxylesterase_B_AS"/>
</dbReference>
<keyword evidence="2 4" id="KW-0732">Signal</keyword>
<dbReference type="PROSITE" id="PS00941">
    <property type="entry name" value="CARBOXYLESTERASE_B_2"/>
    <property type="match status" value="1"/>
</dbReference>
<feature type="chain" id="PRO_5044535201" description="Carboxylic ester hydrolase" evidence="4">
    <location>
        <begin position="21"/>
        <end position="581"/>
    </location>
</feature>
<reference evidence="7 8" key="1">
    <citation type="journal article" date="2023" name="Sci. Data">
        <title>Genome assembly of the Korean intertidal mud-creeper Batillaria attramentaria.</title>
        <authorList>
            <person name="Patra A.K."/>
            <person name="Ho P.T."/>
            <person name="Jun S."/>
            <person name="Lee S.J."/>
            <person name="Kim Y."/>
            <person name="Won Y.J."/>
        </authorList>
    </citation>
    <scope>NUCLEOTIDE SEQUENCE [LARGE SCALE GENOMIC DNA]</scope>
    <source>
        <strain evidence="7">Wonlab-2016</strain>
    </source>
</reference>
<dbReference type="InterPro" id="IPR029058">
    <property type="entry name" value="AB_hydrolase_fold"/>
</dbReference>
<evidence type="ECO:0000256" key="3">
    <source>
        <dbReference type="ARBA" id="ARBA00022801"/>
    </source>
</evidence>
<dbReference type="InterPro" id="IPR019819">
    <property type="entry name" value="Carboxylesterase_B_CS"/>
</dbReference>